<dbReference type="AlphaFoldDB" id="U5Y6V7"/>
<accession>U5Y6V7</accession>
<dbReference type="SUPFAM" id="SSF48056">
    <property type="entry name" value="Di-copper centre-containing domain"/>
    <property type="match status" value="1"/>
</dbReference>
<proteinExistence type="evidence at transcript level"/>
<name>U5Y6V7_PERVI</name>
<feature type="chain" id="PRO_5004666672" evidence="3">
    <location>
        <begin position="19"/>
        <end position="699"/>
    </location>
</feature>
<feature type="signal peptide" evidence="3">
    <location>
        <begin position="1"/>
        <end position="18"/>
    </location>
</feature>
<dbReference type="PANTHER" id="PTHR11474">
    <property type="entry name" value="TYROSINASE FAMILY MEMBER"/>
    <property type="match status" value="1"/>
</dbReference>
<dbReference type="PANTHER" id="PTHR11474:SF126">
    <property type="entry name" value="TYROSINASE-LIKE PROTEIN TYR-1-RELATED"/>
    <property type="match status" value="1"/>
</dbReference>
<feature type="domain" description="Tyrosinase copper-binding" evidence="4">
    <location>
        <begin position="292"/>
        <end position="303"/>
    </location>
</feature>
<sequence length="699" mass="81050">MGLIHLLFLTFAGCGIHGYMWKDWLPGDLEDCLLNQCKQADLSKLTMYNIEYMCLNKHMAKLNAHKDMITPLTDSQKEYLLHLGRKFKGIEYAYRRRKRSTRLPAHFLHKRQEIRVMPEKQRKAYFNALNKLKTRGFYDAISNLHQQTAIQGAHFGCGFLGWHRVFLLILQLAVWDINPTVMLPYCDTRLDYNMNNPRDTILSSQKYFGNFNGIVKSGPFKNWTTPTNVKLQRNGFNGGSFITDENIRQTMAKRHTREVCAVPGIFNIEHYHNSVHVIIGGLMGDLNWAPCDPIFFCHHNFIDYVWEQFRIHQRKDEGIDPGNDYPNTNDNWHKPDAKMEMIDRYLNLNLTHKHGYDNMFSDEIMIAWEKSPSYPNCGNSPDIIKDDTRQVCHSISLTVDEKKNHTWFGVMRSPKKDEFKVTNAFKAASHDRRLKKNIKKRSVSYRRRDKKTWNVPARSSPLDYTVENTFKLNDKVTAKAWGFIPVRIVYKRRPGAHFDVETAKYQRVLEEVAENKPQESLSIADKDLYDPQNYPRLWKKIKEGKPASYGKIRAAGSGAYKIMVKSTGFSYNGKYTDYAIVDERQALSEAVAYVAIKRPVGNETVKSFVMAYDPAGNVCEARCKVPGSKPPKYERCSGVIKVNSKTPKMYGENLGDAYLMRYRFQGDDLPSNHDGDIFLMFFCKYSNECPWTESYTKKK</sequence>
<evidence type="ECO:0000256" key="3">
    <source>
        <dbReference type="SAM" id="SignalP"/>
    </source>
</evidence>
<dbReference type="InterPro" id="IPR050316">
    <property type="entry name" value="Tyrosinase/Hemocyanin"/>
</dbReference>
<dbReference type="PROSITE" id="PS00498">
    <property type="entry name" value="TYROSINASE_2"/>
    <property type="match status" value="1"/>
</dbReference>
<evidence type="ECO:0000259" key="4">
    <source>
        <dbReference type="PROSITE" id="PS00498"/>
    </source>
</evidence>
<dbReference type="EMBL" id="KF318704">
    <property type="protein sequence ID" value="AGZ84288.1"/>
    <property type="molecule type" value="mRNA"/>
</dbReference>
<dbReference type="Gene3D" id="1.10.1280.10">
    <property type="entry name" value="Di-copper center containing domain from catechol oxidase"/>
    <property type="match status" value="1"/>
</dbReference>
<keyword evidence="3" id="KW-0732">Signal</keyword>
<keyword evidence="2" id="KW-0186">Copper</keyword>
<evidence type="ECO:0000256" key="1">
    <source>
        <dbReference type="ARBA" id="ARBA00022723"/>
    </source>
</evidence>
<dbReference type="PRINTS" id="PR00092">
    <property type="entry name" value="TYROSINASE"/>
</dbReference>
<dbReference type="InterPro" id="IPR008922">
    <property type="entry name" value="Di-copper_centre_dom_sf"/>
</dbReference>
<dbReference type="InterPro" id="IPR002227">
    <property type="entry name" value="Tyrosinase_Cu-bd"/>
</dbReference>
<evidence type="ECO:0000256" key="2">
    <source>
        <dbReference type="ARBA" id="ARBA00023008"/>
    </source>
</evidence>
<dbReference type="GO" id="GO:0046872">
    <property type="term" value="F:metal ion binding"/>
    <property type="evidence" value="ECO:0007669"/>
    <property type="project" value="UniProtKB-KW"/>
</dbReference>
<organism evidence="5">
    <name type="scientific">Perna viridis</name>
    <name type="common">Asian green mussel</name>
    <name type="synonym">Mytilus viridis</name>
    <dbReference type="NCBI Taxonomy" id="73031"/>
    <lineage>
        <taxon>Eukaryota</taxon>
        <taxon>Metazoa</taxon>
        <taxon>Spiralia</taxon>
        <taxon>Lophotrochozoa</taxon>
        <taxon>Mollusca</taxon>
        <taxon>Bivalvia</taxon>
        <taxon>Autobranchia</taxon>
        <taxon>Pteriomorphia</taxon>
        <taxon>Mytilida</taxon>
        <taxon>Mytiloidea</taxon>
        <taxon>Mytilidae</taxon>
        <taxon>Mytilinae</taxon>
        <taxon>Perna</taxon>
    </lineage>
</organism>
<protein>
    <submittedName>
        <fullName evidence="5">Tyrosinase 3</fullName>
    </submittedName>
</protein>
<dbReference type="GO" id="GO:0016491">
    <property type="term" value="F:oxidoreductase activity"/>
    <property type="evidence" value="ECO:0007669"/>
    <property type="project" value="InterPro"/>
</dbReference>
<dbReference type="Pfam" id="PF00264">
    <property type="entry name" value="Tyrosinase"/>
    <property type="match status" value="1"/>
</dbReference>
<keyword evidence="1" id="KW-0479">Metal-binding</keyword>
<evidence type="ECO:0000313" key="5">
    <source>
        <dbReference type="EMBL" id="AGZ84288.1"/>
    </source>
</evidence>
<reference evidence="5" key="1">
    <citation type="journal article" date="2013" name="Nat. Biotechnol.">
        <title>Accelerating the design of biomimetic materials by integrating RNA-seq with proteomics and materials science.</title>
        <authorList>
            <person name="Guerette P.A."/>
            <person name="Hoon S."/>
            <person name="Seow Y."/>
            <person name="Raida M."/>
            <person name="Masic A."/>
            <person name="Wong F.T."/>
            <person name="Ho V.H."/>
            <person name="Kong K.W."/>
            <person name="Demirel M.C."/>
            <person name="Pena-Francesch A."/>
            <person name="Amini S."/>
            <person name="Tay G.Z."/>
            <person name="Ding D."/>
            <person name="Miserez A."/>
        </authorList>
    </citation>
    <scope>NUCLEOTIDE SEQUENCE</scope>
    <source>
        <tissue evidence="5">Foot</tissue>
    </source>
</reference>